<evidence type="ECO:0000256" key="2">
    <source>
        <dbReference type="SAM" id="MobiDB-lite"/>
    </source>
</evidence>
<protein>
    <recommendedName>
        <fullName evidence="5">TIGR02680 family protein</fullName>
    </recommendedName>
</protein>
<evidence type="ECO:0000313" key="4">
    <source>
        <dbReference type="Proteomes" id="UP001331936"/>
    </source>
</evidence>
<feature type="region of interest" description="Disordered" evidence="2">
    <location>
        <begin position="703"/>
        <end position="724"/>
    </location>
</feature>
<accession>A0ABU7JVI7</accession>
<reference evidence="3 4" key="1">
    <citation type="submission" date="2023-08" db="EMBL/GenBank/DDBJ databases">
        <authorList>
            <person name="Girao M."/>
            <person name="Carvalho M.F."/>
        </authorList>
    </citation>
    <scope>NUCLEOTIDE SEQUENCE [LARGE SCALE GENOMIC DNA]</scope>
    <source>
        <strain evidence="3 4">CC-R104</strain>
    </source>
</reference>
<proteinExistence type="predicted"/>
<keyword evidence="4" id="KW-1185">Reference proteome</keyword>
<keyword evidence="1" id="KW-0175">Coiled coil</keyword>
<evidence type="ECO:0000256" key="1">
    <source>
        <dbReference type="SAM" id="Coils"/>
    </source>
</evidence>
<dbReference type="EMBL" id="JAUZMZ010000116">
    <property type="protein sequence ID" value="MEE2034037.1"/>
    <property type="molecule type" value="Genomic_DNA"/>
</dbReference>
<gene>
    <name evidence="3" type="ORF">Q8814_18275</name>
</gene>
<feature type="coiled-coil region" evidence="1">
    <location>
        <begin position="298"/>
        <end position="346"/>
    </location>
</feature>
<evidence type="ECO:0000313" key="3">
    <source>
        <dbReference type="EMBL" id="MEE2034037.1"/>
    </source>
</evidence>
<feature type="region of interest" description="Disordered" evidence="2">
    <location>
        <begin position="604"/>
        <end position="623"/>
    </location>
</feature>
<name>A0ABU7JVI7_9NOCA</name>
<dbReference type="Proteomes" id="UP001331936">
    <property type="component" value="Unassembled WGS sequence"/>
</dbReference>
<dbReference type="RefSeq" id="WP_330153423.1">
    <property type="nucleotide sequence ID" value="NZ_JAUZMZ010000116.1"/>
</dbReference>
<feature type="non-terminal residue" evidence="3">
    <location>
        <position position="1048"/>
    </location>
</feature>
<evidence type="ECO:0008006" key="5">
    <source>
        <dbReference type="Google" id="ProtNLM"/>
    </source>
</evidence>
<comment type="caution">
    <text evidence="3">The sequence shown here is derived from an EMBL/GenBank/DDBJ whole genome shotgun (WGS) entry which is preliminary data.</text>
</comment>
<sequence length="1048" mass="113856">MTLPSDMPLLSDIPLTGDTHLSRNPQRWRLARAGIVNVWHYLDTEFTLTGGRMILRGTNGSGKSRALEMLLPFLLDADRKRMDATGAGKVNLDELMRTAAGGQTNRVGYLWLELSRPGGHLTIGAHIRYSATAHRSEVHFFTTNLRVGEDLRLADEQRTPLSRDGLAALIGAGNLTRSPEEHRDTVREKVFGLRGEAGRDRYAGLLQLLHTLRSPDVGNRIDEGRLPQILSDALPPLSENLLAAAGGQLDLLGESRIAQAELESSLTRVRQFHTVYRRYASDTLRATADAAVRAADRVAATALELDDAEAEAAELDTQVAAADTRLRERRDQLAELERAIRGLESHTLFRSADDLAQRLLTADALGRVADQALAGASLARQHEHAEADRAEEHLADLVGAVTRAADHLVAAKLALTAASVPHGALPAELRLQIDRPQVRTEPLRADRDRTPEPTQRPVIARVRLQPDEGEDARVAAEHAAVSARRRRDQAGRRLAEARRLEIAERAVRDAEAGAEGAASDAERAAAERDRAAAAVDEAAVALKHRWREWITSDRTATLLPAVTRDGPAFMQRLDTVLDGLAIADPASVDIDSVLAEFDSLPRESARATRVEPIAPPPSGHDSARAALEDEQRRLEGEGPAPVVAPWRGPGVGVPLWQAVDFVDSLGDDDRAGIEAALLASGLLTATVDGEGRLRAQSGQVLVSPRGEPPRQPLSTVLRPDPETTVPPTAITAVLATIGFEDAGAVASVSRDGRWHNGVLRGRHTEDSARYIGAAARERADAARRIRLDEIAAELALLERKAEQAAGTQITFAQRYADLDAHVAAAPSARALHTAWRRLRHLDDVSRHSAARATDARSRAAALRARWAADLDAHRAACGHFSLPYEVAELDGLVATCTDADAACTALARDIEDVLAELTRWTRATERFAQAAQFRVQSETDAESRWHEWHDKATVVAAQGEAVDVDVEDLARELRNSDAERARTEEQCRRTLTHREHLGTAVAEVLQRCSAVRERSTRDREDLVAAAGRLSAQLQLPPLASAADVHVEP</sequence>
<organism evidence="3 4">
    <name type="scientific">Rhodococcus chondri</name>
    <dbReference type="NCBI Taxonomy" id="3065941"/>
    <lineage>
        <taxon>Bacteria</taxon>
        <taxon>Bacillati</taxon>
        <taxon>Actinomycetota</taxon>
        <taxon>Actinomycetes</taxon>
        <taxon>Mycobacteriales</taxon>
        <taxon>Nocardiaceae</taxon>
        <taxon>Rhodococcus</taxon>
    </lineage>
</organism>